<evidence type="ECO:0000256" key="5">
    <source>
        <dbReference type="ARBA" id="ARBA00023244"/>
    </source>
</evidence>
<keyword evidence="4" id="KW-0949">S-adenosyl-L-methionine</keyword>
<evidence type="ECO:0000256" key="1">
    <source>
        <dbReference type="ARBA" id="ARBA00012162"/>
    </source>
</evidence>
<evidence type="ECO:0000259" key="7">
    <source>
        <dbReference type="Pfam" id="PF00590"/>
    </source>
</evidence>
<comment type="caution">
    <text evidence="9">The sequence shown here is derived from an EMBL/GenBank/DDBJ whole genome shotgun (WGS) entry which is preliminary data.</text>
</comment>
<dbReference type="Pfam" id="PF02602">
    <property type="entry name" value="HEM4"/>
    <property type="match status" value="1"/>
</dbReference>
<dbReference type="InterPro" id="IPR036108">
    <property type="entry name" value="4pyrrol_syn_uPrphyn_synt_sf"/>
</dbReference>
<dbReference type="InterPro" id="IPR014776">
    <property type="entry name" value="4pyrrole_Mease_sub2"/>
</dbReference>
<protein>
    <recommendedName>
        <fullName evidence="1">uroporphyrinogen-III C-methyltransferase</fullName>
        <ecNumber evidence="1">2.1.1.107</ecNumber>
    </recommendedName>
</protein>
<dbReference type="Gene3D" id="3.30.950.10">
    <property type="entry name" value="Methyltransferase, Cobalt-precorrin-4 Transmethylase, Domain 2"/>
    <property type="match status" value="1"/>
</dbReference>
<dbReference type="EC" id="2.1.1.107" evidence="1"/>
<evidence type="ECO:0000256" key="4">
    <source>
        <dbReference type="ARBA" id="ARBA00022691"/>
    </source>
</evidence>
<dbReference type="SUPFAM" id="SSF53790">
    <property type="entry name" value="Tetrapyrrole methylase"/>
    <property type="match status" value="1"/>
</dbReference>
<organism evidence="9 10">
    <name type="scientific">Dethiosulfovibrio marinus</name>
    <dbReference type="NCBI Taxonomy" id="133532"/>
    <lineage>
        <taxon>Bacteria</taxon>
        <taxon>Thermotogati</taxon>
        <taxon>Synergistota</taxon>
        <taxon>Synergistia</taxon>
        <taxon>Synergistales</taxon>
        <taxon>Dethiosulfovibrionaceae</taxon>
        <taxon>Dethiosulfovibrio</taxon>
    </lineage>
</organism>
<feature type="domain" description="Tetrapyrrole biosynthesis uroporphyrinogen III synthase" evidence="8">
    <location>
        <begin position="260"/>
        <end position="462"/>
    </location>
</feature>
<name>A0ABS9EKM9_9BACT</name>
<dbReference type="InterPro" id="IPR014777">
    <property type="entry name" value="4pyrrole_Mease_sub1"/>
</dbReference>
<evidence type="ECO:0000256" key="2">
    <source>
        <dbReference type="ARBA" id="ARBA00022603"/>
    </source>
</evidence>
<reference evidence="9 10" key="1">
    <citation type="submission" date="2022-01" db="EMBL/GenBank/DDBJ databases">
        <title>Dethiosulfovibrio faecalis sp. nov., a novel proteolytic, non-sulfur-reducing bacterium isolated from a marine aquaculture solid waste bioreactor.</title>
        <authorList>
            <person name="Grabowski S."/>
            <person name="Apolinario E."/>
            <person name="Schneider N."/>
            <person name="Marshall C.W."/>
            <person name="Sowers K.R."/>
        </authorList>
    </citation>
    <scope>NUCLEOTIDE SEQUENCE [LARGE SCALE GENOMIC DNA]</scope>
    <source>
        <strain evidence="9 10">DSM 12537</strain>
    </source>
</reference>
<evidence type="ECO:0000256" key="3">
    <source>
        <dbReference type="ARBA" id="ARBA00022679"/>
    </source>
</evidence>
<dbReference type="GO" id="GO:0004851">
    <property type="term" value="F:uroporphyrin-III C-methyltransferase activity"/>
    <property type="evidence" value="ECO:0007669"/>
    <property type="project" value="UniProtKB-EC"/>
</dbReference>
<dbReference type="CDD" id="cd06578">
    <property type="entry name" value="HemD"/>
    <property type="match status" value="1"/>
</dbReference>
<evidence type="ECO:0000259" key="8">
    <source>
        <dbReference type="Pfam" id="PF02602"/>
    </source>
</evidence>
<dbReference type="InterPro" id="IPR000878">
    <property type="entry name" value="4pyrrol_Mease"/>
</dbReference>
<dbReference type="CDD" id="cd11642">
    <property type="entry name" value="SUMT"/>
    <property type="match status" value="1"/>
</dbReference>
<dbReference type="SUPFAM" id="SSF69618">
    <property type="entry name" value="HemD-like"/>
    <property type="match status" value="1"/>
</dbReference>
<accession>A0ABS9EKM9</accession>
<dbReference type="NCBIfam" id="TIGR01469">
    <property type="entry name" value="cobA_cysG_Cterm"/>
    <property type="match status" value="1"/>
</dbReference>
<dbReference type="GO" id="GO:0032259">
    <property type="term" value="P:methylation"/>
    <property type="evidence" value="ECO:0007669"/>
    <property type="project" value="UniProtKB-KW"/>
</dbReference>
<evidence type="ECO:0000313" key="9">
    <source>
        <dbReference type="EMBL" id="MCF4141249.1"/>
    </source>
</evidence>
<dbReference type="Pfam" id="PF00590">
    <property type="entry name" value="TP_methylase"/>
    <property type="match status" value="1"/>
</dbReference>
<evidence type="ECO:0000313" key="10">
    <source>
        <dbReference type="Proteomes" id="UP001200430"/>
    </source>
</evidence>
<dbReference type="Gene3D" id="3.40.50.10090">
    <property type="match status" value="2"/>
</dbReference>
<keyword evidence="2 6" id="KW-0489">Methyltransferase</keyword>
<dbReference type="InterPro" id="IPR035996">
    <property type="entry name" value="4pyrrol_Methylase_sf"/>
</dbReference>
<keyword evidence="10" id="KW-1185">Reference proteome</keyword>
<dbReference type="InterPro" id="IPR003043">
    <property type="entry name" value="Uropor_MeTrfase_CS"/>
</dbReference>
<dbReference type="PROSITE" id="PS00840">
    <property type="entry name" value="SUMT_2"/>
    <property type="match status" value="1"/>
</dbReference>
<feature type="domain" description="Tetrapyrrole methylase" evidence="7">
    <location>
        <begin position="2"/>
        <end position="207"/>
    </location>
</feature>
<dbReference type="PANTHER" id="PTHR45790">
    <property type="entry name" value="SIROHEME SYNTHASE-RELATED"/>
    <property type="match status" value="1"/>
</dbReference>
<keyword evidence="3 6" id="KW-0808">Transferase</keyword>
<gene>
    <name evidence="9" type="primary">cobA</name>
    <name evidence="9" type="ORF">L2W38_00245</name>
</gene>
<dbReference type="PANTHER" id="PTHR45790:SF3">
    <property type="entry name" value="S-ADENOSYL-L-METHIONINE-DEPENDENT UROPORPHYRINOGEN III METHYLTRANSFERASE, CHLOROPLASTIC"/>
    <property type="match status" value="1"/>
</dbReference>
<dbReference type="Proteomes" id="UP001200430">
    <property type="component" value="Unassembled WGS sequence"/>
</dbReference>
<dbReference type="InterPro" id="IPR003754">
    <property type="entry name" value="4pyrrol_synth_uPrphyn_synth"/>
</dbReference>
<keyword evidence="5" id="KW-0627">Porphyrin biosynthesis</keyword>
<dbReference type="EMBL" id="JAKGUD010000001">
    <property type="protein sequence ID" value="MCF4141249.1"/>
    <property type="molecule type" value="Genomic_DNA"/>
</dbReference>
<dbReference type="NCBIfam" id="NF004790">
    <property type="entry name" value="PRK06136.1"/>
    <property type="match status" value="1"/>
</dbReference>
<sequence>MTVYLTGAGCGGPRWITEEAKERISLAEHLVYDRLIHPDLLQLAPKTCRFHYVGKRKDSHSTSQDDICRLLVELGRISDRVVRLKGGDPFVFGRGGEEALALQKEGIPWSYVPGVTAAVSGLGAAGVPLTHRGVAETATLVTGHRGKDLAEEGDRLWQRMAEVGGTRVIYMGASRADSIAEKLMEEGEPGERSCSAVRWGGWGRQERSDFRLDDMRNMGLRSPTVIAVGESSALGLTPVSGPLKGLQIGIVRPAPESWKTARILENLGADCYSLPLVNLRKLEKNWNEEAIGNSDWLVLTSPRGVSLLSEVTDLRKIGGRIISIGPGTSKALYDIGIHPDLEAESPTSEGLADTVEKHVSYGQSILFFRNERASDLPVQAARRVGATVLISSAYRMERAELPGEDIYPLCWDESGLDCVVFGSAAMVEAWAARFGRSSEGIIPVAWGTHCAEAIRETLSMEPEVMGDPSIEGLIECLTSLQRRKE</sequence>
<dbReference type="Gene3D" id="3.40.1010.10">
    <property type="entry name" value="Cobalt-precorrin-4 Transmethylase, Domain 1"/>
    <property type="match status" value="1"/>
</dbReference>
<dbReference type="InterPro" id="IPR006366">
    <property type="entry name" value="CobA/CysG_C"/>
</dbReference>
<proteinExistence type="inferred from homology"/>
<evidence type="ECO:0000256" key="6">
    <source>
        <dbReference type="RuleBase" id="RU003960"/>
    </source>
</evidence>
<dbReference type="InterPro" id="IPR050161">
    <property type="entry name" value="Siro_Cobalamin_biosynth"/>
</dbReference>
<comment type="similarity">
    <text evidence="6">Belongs to the precorrin methyltransferase family.</text>
</comment>
<dbReference type="RefSeq" id="WP_236097580.1">
    <property type="nucleotide sequence ID" value="NZ_JAKGUD010000001.1"/>
</dbReference>